<reference evidence="1 2" key="1">
    <citation type="submission" date="2020-12" db="EMBL/GenBank/DDBJ databases">
        <title>Whole genome sequences of gut porcine anaerobes.</title>
        <authorList>
            <person name="Kubasova T."/>
            <person name="Jahodarova E."/>
            <person name="Rychlik I."/>
        </authorList>
    </citation>
    <scope>NUCLEOTIDE SEQUENCE [LARGE SCALE GENOMIC DNA]</scope>
    <source>
        <strain evidence="1 2">An867</strain>
    </source>
</reference>
<sequence length="64" mass="7091">MEASHKSKKPSNRSFAYFRGITTVAPMNTVKASAIAYNERAGTLKPEDPAYLYNKAFFDESAAE</sequence>
<name>A0ABS9CRK2_9FIRM</name>
<gene>
    <name evidence="1" type="ORF">JQM67_08260</name>
</gene>
<keyword evidence="2" id="KW-1185">Reference proteome</keyword>
<evidence type="ECO:0000313" key="1">
    <source>
        <dbReference type="EMBL" id="MCF2652594.1"/>
    </source>
</evidence>
<comment type="caution">
    <text evidence="1">The sequence shown here is derived from an EMBL/GenBank/DDBJ whole genome shotgun (WGS) entry which is preliminary data.</text>
</comment>
<proteinExistence type="predicted"/>
<dbReference type="Proteomes" id="UP001299220">
    <property type="component" value="Unassembled WGS sequence"/>
</dbReference>
<protein>
    <submittedName>
        <fullName evidence="1">Uncharacterized protein</fullName>
    </submittedName>
</protein>
<organism evidence="1 2">
    <name type="scientific">Anaeromassilibacillus senegalensis</name>
    <dbReference type="NCBI Taxonomy" id="1673717"/>
    <lineage>
        <taxon>Bacteria</taxon>
        <taxon>Bacillati</taxon>
        <taxon>Bacillota</taxon>
        <taxon>Clostridia</taxon>
        <taxon>Eubacteriales</taxon>
        <taxon>Acutalibacteraceae</taxon>
        <taxon>Anaeromassilibacillus</taxon>
    </lineage>
</organism>
<evidence type="ECO:0000313" key="2">
    <source>
        <dbReference type="Proteomes" id="UP001299220"/>
    </source>
</evidence>
<accession>A0ABS9CRK2</accession>
<dbReference type="EMBL" id="JAFBIT010000002">
    <property type="protein sequence ID" value="MCF2652594.1"/>
    <property type="molecule type" value="Genomic_DNA"/>
</dbReference>
<dbReference type="RefSeq" id="WP_235323628.1">
    <property type="nucleotide sequence ID" value="NZ_JAFBIT010000002.1"/>
</dbReference>